<dbReference type="Proteomes" id="UP000245838">
    <property type="component" value="Chromosome sggmmb4_Chromosome"/>
</dbReference>
<dbReference type="EMBL" id="LN854557">
    <property type="protein sequence ID" value="CRL45459.1"/>
    <property type="molecule type" value="Genomic_DNA"/>
</dbReference>
<feature type="region of interest" description="Disordered" evidence="1">
    <location>
        <begin position="36"/>
        <end position="56"/>
    </location>
</feature>
<dbReference type="AlphaFoldDB" id="A0A193QJT9"/>
<gene>
    <name evidence="2" type="ORF">SGGMMB4_03194</name>
</gene>
<proteinExistence type="predicted"/>
<sequence length="56" mass="6269">MQGKQKRVMPLHWLVKLAAMTSYDIQASSPARPSLYFPSEPHAQHQPLLCASARPP</sequence>
<name>A0A193QJT9_SODGM</name>
<organism evidence="2">
    <name type="scientific">Sodalis glossinidius (strain morsitans)</name>
    <dbReference type="NCBI Taxonomy" id="343509"/>
    <lineage>
        <taxon>Bacteria</taxon>
        <taxon>Pseudomonadati</taxon>
        <taxon>Pseudomonadota</taxon>
        <taxon>Gammaproteobacteria</taxon>
        <taxon>Enterobacterales</taxon>
        <taxon>Bruguierivoracaceae</taxon>
        <taxon>Sodalis</taxon>
    </lineage>
</organism>
<evidence type="ECO:0000256" key="1">
    <source>
        <dbReference type="SAM" id="MobiDB-lite"/>
    </source>
</evidence>
<protein>
    <submittedName>
        <fullName evidence="2">Uncharacterized protein</fullName>
    </submittedName>
</protein>
<evidence type="ECO:0000313" key="2">
    <source>
        <dbReference type="EMBL" id="CRL45459.1"/>
    </source>
</evidence>
<accession>A0A193QJT9</accession>
<reference evidence="2" key="1">
    <citation type="submission" date="2015-05" db="EMBL/GenBank/DDBJ databases">
        <authorList>
            <person name="Goodhead I."/>
        </authorList>
    </citation>
    <scope>NUCLEOTIDE SEQUENCE [LARGE SCALE GENOMIC DNA]</scope>
    <source>
        <strain evidence="2">B4</strain>
    </source>
</reference>